<evidence type="ECO:0000313" key="7">
    <source>
        <dbReference type="EMBL" id="MBH0239842.1"/>
    </source>
</evidence>
<accession>A0A931MZW7</accession>
<dbReference type="GO" id="GO:0005829">
    <property type="term" value="C:cytosol"/>
    <property type="evidence" value="ECO:0007669"/>
    <property type="project" value="TreeGrafter"/>
</dbReference>
<dbReference type="GO" id="GO:0051287">
    <property type="term" value="F:NAD binding"/>
    <property type="evidence" value="ECO:0007669"/>
    <property type="project" value="InterPro"/>
</dbReference>
<dbReference type="AlphaFoldDB" id="A0A931MZW7"/>
<dbReference type="PANTHER" id="PTHR10996:SF283">
    <property type="entry name" value="GLYOXYLATE_HYDROXYPYRUVATE REDUCTASE B"/>
    <property type="match status" value="1"/>
</dbReference>
<sequence length="342" mass="36553">MENRTGSAGRRKQAWGNAVATKPKVLITRRWPEAVEAKLKETYDVTLNESDVPMTVDEIRQALNDYDAVCPTVSDKVDAAALAVEAPRAKILASYGVGYSHIDTEAAKKAGLVVTNTPEVLSGCTADLAITLMLMAARRAGEGEREVRAGKWTGWRPTHMIGTKVSGGVFGVLGFGRIGREAAKRAHFGFGMKVIYFDAYPVKPELAAETGAEARDSIEAVLAEADVVSLHMPGGKENYHLISTERLKLMKPTAILVNTARGEVVDGVALAAALEAGTIAGAGLDVFEGEPKIVPELLATEKAVLLPHLGSATLATREAMGWRVMDNLEAFFKGETPKDRVA</sequence>
<evidence type="ECO:0000256" key="2">
    <source>
        <dbReference type="ARBA" id="ARBA00023002"/>
    </source>
</evidence>
<evidence type="ECO:0000256" key="3">
    <source>
        <dbReference type="ARBA" id="ARBA00023027"/>
    </source>
</evidence>
<comment type="caution">
    <text evidence="7">The sequence shown here is derived from an EMBL/GenBank/DDBJ whole genome shotgun (WGS) entry which is preliminary data.</text>
</comment>
<dbReference type="PANTHER" id="PTHR10996">
    <property type="entry name" value="2-HYDROXYACID DEHYDROGENASE-RELATED"/>
    <property type="match status" value="1"/>
</dbReference>
<evidence type="ECO:0000259" key="5">
    <source>
        <dbReference type="Pfam" id="PF00389"/>
    </source>
</evidence>
<dbReference type="GO" id="GO:0016618">
    <property type="term" value="F:hydroxypyruvate reductase [NAD(P)H] activity"/>
    <property type="evidence" value="ECO:0007669"/>
    <property type="project" value="TreeGrafter"/>
</dbReference>
<dbReference type="InterPro" id="IPR006139">
    <property type="entry name" value="D-isomer_2_OHA_DH_cat_dom"/>
</dbReference>
<dbReference type="Proteomes" id="UP000631694">
    <property type="component" value="Unassembled WGS sequence"/>
</dbReference>
<dbReference type="EMBL" id="JADZLT010000056">
    <property type="protein sequence ID" value="MBH0239842.1"/>
    <property type="molecule type" value="Genomic_DNA"/>
</dbReference>
<dbReference type="Gene3D" id="3.40.50.720">
    <property type="entry name" value="NAD(P)-binding Rossmann-like Domain"/>
    <property type="match status" value="2"/>
</dbReference>
<reference evidence="7" key="1">
    <citation type="submission" date="2020-12" db="EMBL/GenBank/DDBJ databases">
        <title>Methylobrevis albus sp. nov., isolated from fresh water lack sediment.</title>
        <authorList>
            <person name="Zou Q."/>
        </authorList>
    </citation>
    <scope>NUCLEOTIDE SEQUENCE</scope>
    <source>
        <strain evidence="7">L22</strain>
    </source>
</reference>
<keyword evidence="8" id="KW-1185">Reference proteome</keyword>
<dbReference type="PROSITE" id="PS00670">
    <property type="entry name" value="D_2_HYDROXYACID_DH_2"/>
    <property type="match status" value="1"/>
</dbReference>
<evidence type="ECO:0000256" key="1">
    <source>
        <dbReference type="ARBA" id="ARBA00005854"/>
    </source>
</evidence>
<evidence type="ECO:0000259" key="6">
    <source>
        <dbReference type="Pfam" id="PF02826"/>
    </source>
</evidence>
<dbReference type="PROSITE" id="PS00671">
    <property type="entry name" value="D_2_HYDROXYACID_DH_3"/>
    <property type="match status" value="1"/>
</dbReference>
<keyword evidence="3" id="KW-0520">NAD</keyword>
<dbReference type="FunFam" id="3.40.50.720:FF:000203">
    <property type="entry name" value="D-3-phosphoglycerate dehydrogenase (SerA)"/>
    <property type="match status" value="1"/>
</dbReference>
<dbReference type="InterPro" id="IPR006140">
    <property type="entry name" value="D-isomer_DH_NAD-bd"/>
</dbReference>
<dbReference type="Pfam" id="PF00389">
    <property type="entry name" value="2-Hacid_dh"/>
    <property type="match status" value="1"/>
</dbReference>
<feature type="domain" description="D-isomer specific 2-hydroxyacid dehydrogenase catalytic" evidence="5">
    <location>
        <begin position="25"/>
        <end position="341"/>
    </location>
</feature>
<dbReference type="InterPro" id="IPR036291">
    <property type="entry name" value="NAD(P)-bd_dom_sf"/>
</dbReference>
<dbReference type="GO" id="GO:0030267">
    <property type="term" value="F:glyoxylate reductase (NADPH) activity"/>
    <property type="evidence" value="ECO:0007669"/>
    <property type="project" value="TreeGrafter"/>
</dbReference>
<protein>
    <submittedName>
        <fullName evidence="7">D-glycerate dehydrogenase</fullName>
    </submittedName>
</protein>
<feature type="domain" description="D-isomer specific 2-hydroxyacid dehydrogenase NAD-binding" evidence="6">
    <location>
        <begin position="130"/>
        <end position="310"/>
    </location>
</feature>
<name>A0A931MZW7_9HYPH</name>
<dbReference type="SUPFAM" id="SSF51735">
    <property type="entry name" value="NAD(P)-binding Rossmann-fold domains"/>
    <property type="match status" value="1"/>
</dbReference>
<dbReference type="InterPro" id="IPR050223">
    <property type="entry name" value="D-isomer_2-hydroxyacid_DH"/>
</dbReference>
<keyword evidence="2 4" id="KW-0560">Oxidoreductase</keyword>
<proteinExistence type="inferred from homology"/>
<dbReference type="InterPro" id="IPR029753">
    <property type="entry name" value="D-isomer_DH_CS"/>
</dbReference>
<dbReference type="Pfam" id="PF02826">
    <property type="entry name" value="2-Hacid_dh_C"/>
    <property type="match status" value="1"/>
</dbReference>
<gene>
    <name evidence="7" type="ORF">I5731_18625</name>
</gene>
<comment type="similarity">
    <text evidence="1 4">Belongs to the D-isomer specific 2-hydroxyacid dehydrogenase family.</text>
</comment>
<dbReference type="SUPFAM" id="SSF52283">
    <property type="entry name" value="Formate/glycerate dehydrogenase catalytic domain-like"/>
    <property type="match status" value="1"/>
</dbReference>
<dbReference type="CDD" id="cd05301">
    <property type="entry name" value="GDH"/>
    <property type="match status" value="1"/>
</dbReference>
<evidence type="ECO:0000313" key="8">
    <source>
        <dbReference type="Proteomes" id="UP000631694"/>
    </source>
</evidence>
<organism evidence="7 8">
    <name type="scientific">Methylobrevis albus</name>
    <dbReference type="NCBI Taxonomy" id="2793297"/>
    <lineage>
        <taxon>Bacteria</taxon>
        <taxon>Pseudomonadati</taxon>
        <taxon>Pseudomonadota</taxon>
        <taxon>Alphaproteobacteria</taxon>
        <taxon>Hyphomicrobiales</taxon>
        <taxon>Pleomorphomonadaceae</taxon>
        <taxon>Methylobrevis</taxon>
    </lineage>
</organism>
<evidence type="ECO:0000256" key="4">
    <source>
        <dbReference type="RuleBase" id="RU003719"/>
    </source>
</evidence>